<name>A0A510DRZ7_9CREN</name>
<dbReference type="KEGG" id="step:IC006_0184"/>
<dbReference type="AlphaFoldDB" id="A0A510DRZ7"/>
<protein>
    <submittedName>
        <fullName evidence="1">Uncharacterized protein</fullName>
    </submittedName>
</protein>
<proteinExistence type="predicted"/>
<organism evidence="1 2">
    <name type="scientific">Sulfuracidifex tepidarius</name>
    <dbReference type="NCBI Taxonomy" id="1294262"/>
    <lineage>
        <taxon>Archaea</taxon>
        <taxon>Thermoproteota</taxon>
        <taxon>Thermoprotei</taxon>
        <taxon>Sulfolobales</taxon>
        <taxon>Sulfolobaceae</taxon>
        <taxon>Sulfuracidifex</taxon>
    </lineage>
</organism>
<accession>A0A510DRZ7</accession>
<dbReference type="STRING" id="1294262.GCA_001316085_00997"/>
<evidence type="ECO:0000313" key="2">
    <source>
        <dbReference type="Proteomes" id="UP000322983"/>
    </source>
</evidence>
<evidence type="ECO:0000313" key="1">
    <source>
        <dbReference type="EMBL" id="BBG22900.1"/>
    </source>
</evidence>
<dbReference type="EMBL" id="AP018929">
    <property type="protein sequence ID" value="BBG22900.1"/>
    <property type="molecule type" value="Genomic_DNA"/>
</dbReference>
<keyword evidence="2" id="KW-1185">Reference proteome</keyword>
<dbReference type="Proteomes" id="UP000322983">
    <property type="component" value="Chromosome"/>
</dbReference>
<gene>
    <name evidence="1" type="ORF">IC006_0184</name>
</gene>
<sequence>MARRIKAIRAAVSMKIALSDSLLALVNDYVKALRFSLFWLRRT</sequence>
<reference evidence="1 2" key="1">
    <citation type="journal article" date="2020" name="Int. J. Syst. Evol. Microbiol.">
        <title>Sulfuracidifex tepidarius gen. nov., sp. nov. and transfer of Sulfolobus metallicus Huber and Stetter 1992 to the genus Sulfuracidifex as Sulfuracidifex metallicus comb. nov.</title>
        <authorList>
            <person name="Itoh T."/>
            <person name="Miura T."/>
            <person name="Sakai H.D."/>
            <person name="Kato S."/>
            <person name="Ohkuma M."/>
            <person name="Takashina T."/>
        </authorList>
    </citation>
    <scope>NUCLEOTIDE SEQUENCE [LARGE SCALE GENOMIC DNA]</scope>
    <source>
        <strain evidence="1 2">IC-006</strain>
    </source>
</reference>